<dbReference type="OrthoDB" id="5293862at2"/>
<keyword evidence="1" id="KW-0472">Membrane</keyword>
<name>A0A2K8L2J8_MARES</name>
<dbReference type="Proteomes" id="UP000231701">
    <property type="component" value="Chromosome"/>
</dbReference>
<dbReference type="RefSeq" id="WP_100277108.1">
    <property type="nucleotide sequence ID" value="NZ_CP018799.1"/>
</dbReference>
<evidence type="ECO:0000313" key="2">
    <source>
        <dbReference type="EMBL" id="ATX79184.1"/>
    </source>
</evidence>
<feature type="transmembrane region" description="Helical" evidence="1">
    <location>
        <begin position="112"/>
        <end position="129"/>
    </location>
</feature>
<organism evidence="2 3">
    <name type="scientific">Mariprofundus aestuarium</name>
    <dbReference type="NCBI Taxonomy" id="1921086"/>
    <lineage>
        <taxon>Bacteria</taxon>
        <taxon>Pseudomonadati</taxon>
        <taxon>Pseudomonadota</taxon>
        <taxon>Candidatius Mariprofundia</taxon>
        <taxon>Mariprofundales</taxon>
        <taxon>Mariprofundaceae</taxon>
        <taxon>Mariprofundus</taxon>
    </lineage>
</organism>
<feature type="transmembrane region" description="Helical" evidence="1">
    <location>
        <begin position="12"/>
        <end position="31"/>
    </location>
</feature>
<gene>
    <name evidence="2" type="ORF">Ga0123461_0760</name>
</gene>
<feature type="transmembrane region" description="Helical" evidence="1">
    <location>
        <begin position="64"/>
        <end position="81"/>
    </location>
</feature>
<evidence type="ECO:0000313" key="3">
    <source>
        <dbReference type="Proteomes" id="UP000231701"/>
    </source>
</evidence>
<protein>
    <submittedName>
        <fullName evidence="2">Uncharacterized protein</fullName>
    </submittedName>
</protein>
<dbReference type="KEGG" id="maes:Ga0123461_0760"/>
<accession>A0A2K8L2J8</accession>
<keyword evidence="1" id="KW-0812">Transmembrane</keyword>
<keyword evidence="3" id="KW-1185">Reference proteome</keyword>
<feature type="transmembrane region" description="Helical" evidence="1">
    <location>
        <begin position="175"/>
        <end position="198"/>
    </location>
</feature>
<dbReference type="EMBL" id="CP018799">
    <property type="protein sequence ID" value="ATX79184.1"/>
    <property type="molecule type" value="Genomic_DNA"/>
</dbReference>
<proteinExistence type="predicted"/>
<keyword evidence="1" id="KW-1133">Transmembrane helix</keyword>
<feature type="transmembrane region" description="Helical" evidence="1">
    <location>
        <begin position="135"/>
        <end position="154"/>
    </location>
</feature>
<dbReference type="AlphaFoldDB" id="A0A2K8L2J8"/>
<feature type="transmembrane region" description="Helical" evidence="1">
    <location>
        <begin position="204"/>
        <end position="223"/>
    </location>
</feature>
<sequence>MLETITMTDIVLNVLVLLGILQLAWFSVMLLRRGAPPETIQHAIPPLLSIWVLMWPVYNDSRWLWLGVTALILLSLAAISLKAPFWQHLKGAWSPKVDDTDIDIDIYYRPNLPPLTHSIAAIFIATLWFQTIPEFGFGLALCFCLAFPAANQVDRLSSLKFKFRRLGFPAHPNQTLAGHLILIAACTLLLCWGLHVYHGTDWRILFIATLIAAMTASAARAVIPGHWNIPAAMATTGAVMWLL</sequence>
<evidence type="ECO:0000256" key="1">
    <source>
        <dbReference type="SAM" id="Phobius"/>
    </source>
</evidence>
<reference evidence="2 3" key="1">
    <citation type="submission" date="2016-12" db="EMBL/GenBank/DDBJ databases">
        <title>Isolation and genomic insights into novel planktonic Zetaproteobacteria from stratified waters of the Chesapeake Bay.</title>
        <authorList>
            <person name="McAllister S.M."/>
            <person name="Kato S."/>
            <person name="Chan C.S."/>
            <person name="Chiu B.K."/>
            <person name="Field E.K."/>
        </authorList>
    </citation>
    <scope>NUCLEOTIDE SEQUENCE [LARGE SCALE GENOMIC DNA]</scope>
    <source>
        <strain evidence="2 3">CP-5</strain>
    </source>
</reference>